<dbReference type="CDD" id="cd06225">
    <property type="entry name" value="HAMP"/>
    <property type="match status" value="1"/>
</dbReference>
<dbReference type="SMART" id="SM00304">
    <property type="entry name" value="HAMP"/>
    <property type="match status" value="2"/>
</dbReference>
<dbReference type="InterPro" id="IPR004089">
    <property type="entry name" value="MCPsignal_dom"/>
</dbReference>
<dbReference type="Pfam" id="PF00672">
    <property type="entry name" value="HAMP"/>
    <property type="match status" value="1"/>
</dbReference>
<organism evidence="10 11">
    <name type="scientific">Marinicrinis lubricantis</name>
    <dbReference type="NCBI Taxonomy" id="2086470"/>
    <lineage>
        <taxon>Bacteria</taxon>
        <taxon>Bacillati</taxon>
        <taxon>Bacillota</taxon>
        <taxon>Bacilli</taxon>
        <taxon>Bacillales</taxon>
        <taxon>Paenibacillaceae</taxon>
    </lineage>
</organism>
<gene>
    <name evidence="10" type="ORF">ACFPXP_21455</name>
</gene>
<protein>
    <submittedName>
        <fullName evidence="10">Methyl-accepting chemotaxis protein</fullName>
    </submittedName>
</protein>
<evidence type="ECO:0000256" key="4">
    <source>
        <dbReference type="ARBA" id="ARBA00023224"/>
    </source>
</evidence>
<feature type="domain" description="HAMP" evidence="9">
    <location>
        <begin position="299"/>
        <end position="352"/>
    </location>
</feature>
<keyword evidence="7" id="KW-0812">Transmembrane</keyword>
<name>A0ABW1IW11_9BACL</name>
<keyword evidence="3 7" id="KW-0472">Membrane</keyword>
<keyword evidence="7" id="KW-1133">Transmembrane helix</keyword>
<evidence type="ECO:0000313" key="10">
    <source>
        <dbReference type="EMBL" id="MFC5988979.1"/>
    </source>
</evidence>
<dbReference type="EMBL" id="JBHSQV010000186">
    <property type="protein sequence ID" value="MFC5988979.1"/>
    <property type="molecule type" value="Genomic_DNA"/>
</dbReference>
<comment type="subcellular location">
    <subcellularLocation>
        <location evidence="1">Cell membrane</location>
    </subcellularLocation>
</comment>
<evidence type="ECO:0000256" key="7">
    <source>
        <dbReference type="SAM" id="Phobius"/>
    </source>
</evidence>
<evidence type="ECO:0000256" key="5">
    <source>
        <dbReference type="ARBA" id="ARBA00029447"/>
    </source>
</evidence>
<sequence>MKWNLKTKLLTAFLALAIVPIILLFVVSMSSMNSGNQALMDDNMESTTQAINSTIEQVSKRLLAVAEVNASKPELQEAVMSRDRNRIKQVVAQLFQEAQASNAVDVFEIGDKDGVVLFRGHNPEKYGDDKSAIPAIQKALEGQSIGGLEFGSSGISIRAFVPLHHQGEVIGTLQISADDTFLDEMNHTLGVELSLYNASGMLVKSNRQEEQAQLGQTVLDEERMERIKTAGLLSETKDCEIEVFSPLYDPSKTELIGLVKYSKDISAIVRMRENFMTAASVLGIIVVIIAAVAALLLTRSVTRPIDRLAKFMVRISEADLRSAYDGKMGKDEIGSLAASAVEMSRQLRSMIEHIQGTAQQVSQSSQELSVQSRQMASASGEVAELMGSLSSGAESQMMSAEQTSNAIDEMSAGMMRIADSSAEVSDLAQEADRRVNAGHEQIQLAADQMETIRDNITATAQTIHELSEQAAQIDVIIAAIGEISEQVNLLSLNASIEAARAGEYGQGFAVVAHEIKKLAGQTQASADQIAQMMKGMQLSTQKAVSDMKQGVKESEHGMKAIQHAGTAFQEILTSVNQVASQIGEISAVTEEISAGTEQVSAAMTEMVQVVKSAGEQTGHVSSLTQEQLASAEEMTASADQLREMSEQLKQLVEKFKL</sequence>
<evidence type="ECO:0000259" key="9">
    <source>
        <dbReference type="PROSITE" id="PS50885"/>
    </source>
</evidence>
<dbReference type="SMART" id="SM00283">
    <property type="entry name" value="MA"/>
    <property type="match status" value="1"/>
</dbReference>
<keyword evidence="4 6" id="KW-0807">Transducer</keyword>
<evidence type="ECO:0000256" key="3">
    <source>
        <dbReference type="ARBA" id="ARBA00023136"/>
    </source>
</evidence>
<dbReference type="InterPro" id="IPR029151">
    <property type="entry name" value="Sensor-like_sf"/>
</dbReference>
<dbReference type="Proteomes" id="UP001596250">
    <property type="component" value="Unassembled WGS sequence"/>
</dbReference>
<evidence type="ECO:0000259" key="8">
    <source>
        <dbReference type="PROSITE" id="PS50111"/>
    </source>
</evidence>
<dbReference type="Pfam" id="PF14827">
    <property type="entry name" value="dCache_3"/>
    <property type="match status" value="1"/>
</dbReference>
<dbReference type="Pfam" id="PF00015">
    <property type="entry name" value="MCPsignal"/>
    <property type="match status" value="1"/>
</dbReference>
<proteinExistence type="inferred from homology"/>
<dbReference type="SUPFAM" id="SSF103190">
    <property type="entry name" value="Sensory domain-like"/>
    <property type="match status" value="1"/>
</dbReference>
<feature type="transmembrane region" description="Helical" evidence="7">
    <location>
        <begin position="275"/>
        <end position="297"/>
    </location>
</feature>
<dbReference type="PROSITE" id="PS50111">
    <property type="entry name" value="CHEMOTAXIS_TRANSDUC_2"/>
    <property type="match status" value="1"/>
</dbReference>
<keyword evidence="2" id="KW-1003">Cell membrane</keyword>
<dbReference type="InterPro" id="IPR029150">
    <property type="entry name" value="dCache_3"/>
</dbReference>
<keyword evidence="11" id="KW-1185">Reference proteome</keyword>
<evidence type="ECO:0000313" key="11">
    <source>
        <dbReference type="Proteomes" id="UP001596250"/>
    </source>
</evidence>
<dbReference type="InterPro" id="IPR003660">
    <property type="entry name" value="HAMP_dom"/>
</dbReference>
<evidence type="ECO:0000256" key="1">
    <source>
        <dbReference type="ARBA" id="ARBA00004236"/>
    </source>
</evidence>
<feature type="domain" description="Methyl-accepting transducer" evidence="8">
    <location>
        <begin position="371"/>
        <end position="607"/>
    </location>
</feature>
<dbReference type="Gene3D" id="1.10.287.950">
    <property type="entry name" value="Methyl-accepting chemotaxis protein"/>
    <property type="match status" value="1"/>
</dbReference>
<evidence type="ECO:0000256" key="2">
    <source>
        <dbReference type="ARBA" id="ARBA00022475"/>
    </source>
</evidence>
<comment type="caution">
    <text evidence="10">The sequence shown here is derived from an EMBL/GenBank/DDBJ whole genome shotgun (WGS) entry which is preliminary data.</text>
</comment>
<comment type="similarity">
    <text evidence="5">Belongs to the methyl-accepting chemotaxis (MCP) protein family.</text>
</comment>
<dbReference type="PANTHER" id="PTHR32089">
    <property type="entry name" value="METHYL-ACCEPTING CHEMOTAXIS PROTEIN MCPB"/>
    <property type="match status" value="1"/>
</dbReference>
<accession>A0ABW1IW11</accession>
<evidence type="ECO:0000256" key="6">
    <source>
        <dbReference type="PROSITE-ProRule" id="PRU00284"/>
    </source>
</evidence>
<dbReference type="PANTHER" id="PTHR32089:SF112">
    <property type="entry name" value="LYSOZYME-LIKE PROTEIN-RELATED"/>
    <property type="match status" value="1"/>
</dbReference>
<dbReference type="RefSeq" id="WP_379896515.1">
    <property type="nucleotide sequence ID" value="NZ_CBCSCT010000005.1"/>
</dbReference>
<dbReference type="Gene3D" id="3.30.450.20">
    <property type="entry name" value="PAS domain"/>
    <property type="match status" value="1"/>
</dbReference>
<dbReference type="CDD" id="cd11386">
    <property type="entry name" value="MCP_signal"/>
    <property type="match status" value="1"/>
</dbReference>
<dbReference type="SUPFAM" id="SSF58104">
    <property type="entry name" value="Methyl-accepting chemotaxis protein (MCP) signaling domain"/>
    <property type="match status" value="1"/>
</dbReference>
<dbReference type="PROSITE" id="PS50885">
    <property type="entry name" value="HAMP"/>
    <property type="match status" value="1"/>
</dbReference>
<dbReference type="Gene3D" id="6.10.340.10">
    <property type="match status" value="1"/>
</dbReference>
<reference evidence="11" key="1">
    <citation type="journal article" date="2019" name="Int. J. Syst. Evol. Microbiol.">
        <title>The Global Catalogue of Microorganisms (GCM) 10K type strain sequencing project: providing services to taxonomists for standard genome sequencing and annotation.</title>
        <authorList>
            <consortium name="The Broad Institute Genomics Platform"/>
            <consortium name="The Broad Institute Genome Sequencing Center for Infectious Disease"/>
            <person name="Wu L."/>
            <person name="Ma J."/>
        </authorList>
    </citation>
    <scope>NUCLEOTIDE SEQUENCE [LARGE SCALE GENOMIC DNA]</scope>
    <source>
        <strain evidence="11">CCM 8749</strain>
    </source>
</reference>